<dbReference type="PROSITE" id="PS50011">
    <property type="entry name" value="PROTEIN_KINASE_DOM"/>
    <property type="match status" value="1"/>
</dbReference>
<accession>A0A6C0E0S3</accession>
<proteinExistence type="predicted"/>
<dbReference type="AlphaFoldDB" id="A0A6C0E0S3"/>
<evidence type="ECO:0000313" key="2">
    <source>
        <dbReference type="EMBL" id="QHT21889.1"/>
    </source>
</evidence>
<dbReference type="GO" id="GO:0005524">
    <property type="term" value="F:ATP binding"/>
    <property type="evidence" value="ECO:0007669"/>
    <property type="project" value="InterPro"/>
</dbReference>
<dbReference type="InterPro" id="IPR011009">
    <property type="entry name" value="Kinase-like_dom_sf"/>
</dbReference>
<dbReference type="PANTHER" id="PTHR24362">
    <property type="entry name" value="SERINE/THREONINE-PROTEIN KINASE NEK"/>
    <property type="match status" value="1"/>
</dbReference>
<dbReference type="PROSITE" id="PS00108">
    <property type="entry name" value="PROTEIN_KINASE_ST"/>
    <property type="match status" value="1"/>
</dbReference>
<dbReference type="SMART" id="SM00220">
    <property type="entry name" value="S_TKc"/>
    <property type="match status" value="1"/>
</dbReference>
<reference evidence="2" key="1">
    <citation type="journal article" date="2020" name="Nature">
        <title>Giant virus diversity and host interactions through global metagenomics.</title>
        <authorList>
            <person name="Schulz F."/>
            <person name="Roux S."/>
            <person name="Paez-Espino D."/>
            <person name="Jungbluth S."/>
            <person name="Walsh D.A."/>
            <person name="Denef V.J."/>
            <person name="McMahon K.D."/>
            <person name="Konstantinidis K.T."/>
            <person name="Eloe-Fadrosh E.A."/>
            <person name="Kyrpides N.C."/>
            <person name="Woyke T."/>
        </authorList>
    </citation>
    <scope>NUCLEOTIDE SEQUENCE</scope>
    <source>
        <strain evidence="2">GVMAG-M-3300023179-103</strain>
    </source>
</reference>
<name>A0A6C0E0S3_9ZZZZ</name>
<dbReference type="InterPro" id="IPR008271">
    <property type="entry name" value="Ser/Thr_kinase_AS"/>
</dbReference>
<dbReference type="GO" id="GO:0004672">
    <property type="term" value="F:protein kinase activity"/>
    <property type="evidence" value="ECO:0007669"/>
    <property type="project" value="InterPro"/>
</dbReference>
<evidence type="ECO:0000259" key="1">
    <source>
        <dbReference type="PROSITE" id="PS50011"/>
    </source>
</evidence>
<dbReference type="EMBL" id="MN739698">
    <property type="protein sequence ID" value="QHT21889.1"/>
    <property type="molecule type" value="Genomic_DNA"/>
</dbReference>
<feature type="domain" description="Protein kinase" evidence="1">
    <location>
        <begin position="17"/>
        <end position="240"/>
    </location>
</feature>
<dbReference type="PANTHER" id="PTHR24362:SF309">
    <property type="entry name" value="PROTEIN KINASE DOMAIN-CONTAINING PROTEIN"/>
    <property type="match status" value="1"/>
</dbReference>
<dbReference type="Pfam" id="PF00069">
    <property type="entry name" value="Pkinase"/>
    <property type="match status" value="1"/>
</dbReference>
<organism evidence="2">
    <name type="scientific">viral metagenome</name>
    <dbReference type="NCBI Taxonomy" id="1070528"/>
    <lineage>
        <taxon>unclassified sequences</taxon>
        <taxon>metagenomes</taxon>
        <taxon>organismal metagenomes</taxon>
    </lineage>
</organism>
<dbReference type="InterPro" id="IPR000719">
    <property type="entry name" value="Prot_kinase_dom"/>
</dbReference>
<dbReference type="CDD" id="cd00180">
    <property type="entry name" value="PKc"/>
    <property type="match status" value="1"/>
</dbReference>
<protein>
    <recommendedName>
        <fullName evidence="1">Protein kinase domain-containing protein</fullName>
    </recommendedName>
</protein>
<dbReference type="SUPFAM" id="SSF56112">
    <property type="entry name" value="Protein kinase-like (PK-like)"/>
    <property type="match status" value="1"/>
</dbReference>
<sequence length="562" mass="65953">MSKILILNEEQFNSMYKTKNNILSSGAYGDVRETVCNNYVVKESTKNIESIICELDILSRFDSHYIIKPKAMSLSKNKIKIVYEKGILINESNIQTRNIIQIFYDLLVGLKLLHDNNIIHCDIKPPNIIILNDKPVYIDFGISKFCFRLENINDKAFISNTAFTTGFEPPENGHETTRSITGDVYSLGKTFMCIVEKLDYIYSNLPKKYNNDDFNDVIDSMVTPIEYRKSIDELLNMKFFESATKNDNNNKYTYDELEKKQNLMPPTFYKELYILIIDMISYNVETHIIFQCIHNIHRSIELLNNENIIVLFYANFYLCSYKSIIYDEIYCDLSNFINSFKLTCSENIFIEMILALLDKLKCVITTETIWNDCDVGNSLYSYFKQVCNWNYPFVSSPKFNNINNTIQYLKVNDYNSCSGLFYLIKKLNTQKEFINFIETDCVILGDRYRIIPKTIKKIVPTKDILRSTVISLINNEDVIDTHHCIYGIIYRTILQYNQDTLFCNTVFDRIIKSKLYELYDSIYDVDKLKLARKNKKKNFSQMPINIFTCSYQDFHTQLINQN</sequence>
<dbReference type="Gene3D" id="1.10.510.10">
    <property type="entry name" value="Transferase(Phosphotransferase) domain 1"/>
    <property type="match status" value="1"/>
</dbReference>